<keyword evidence="2" id="KW-1185">Reference proteome</keyword>
<protein>
    <submittedName>
        <fullName evidence="1">Uncharacterized protein</fullName>
    </submittedName>
</protein>
<evidence type="ECO:0000313" key="1">
    <source>
        <dbReference type="EMBL" id="EFX68703.1"/>
    </source>
</evidence>
<gene>
    <name evidence="1" type="ORF">DAPPUDRAFT_329861</name>
</gene>
<accession>E9HHU8</accession>
<organism evidence="1 2">
    <name type="scientific">Daphnia pulex</name>
    <name type="common">Water flea</name>
    <dbReference type="NCBI Taxonomy" id="6669"/>
    <lineage>
        <taxon>Eukaryota</taxon>
        <taxon>Metazoa</taxon>
        <taxon>Ecdysozoa</taxon>
        <taxon>Arthropoda</taxon>
        <taxon>Crustacea</taxon>
        <taxon>Branchiopoda</taxon>
        <taxon>Diplostraca</taxon>
        <taxon>Cladocera</taxon>
        <taxon>Anomopoda</taxon>
        <taxon>Daphniidae</taxon>
        <taxon>Daphnia</taxon>
    </lineage>
</organism>
<dbReference type="EMBL" id="GL732650">
    <property type="protein sequence ID" value="EFX68703.1"/>
    <property type="molecule type" value="Genomic_DNA"/>
</dbReference>
<sequence>MCYLCEHLEKIHLKYSSRQTAIERMSARKKKTAMTSKMLKQRIGRKELVVKKLRLEIKNVRKNVTAACEKAINNQFLGLNDQVYHAPITFTLYDDSVC</sequence>
<dbReference type="InParanoid" id="E9HHU8"/>
<proteinExistence type="predicted"/>
<dbReference type="KEGG" id="dpx:DAPPUDRAFT_329861"/>
<evidence type="ECO:0000313" key="2">
    <source>
        <dbReference type="Proteomes" id="UP000000305"/>
    </source>
</evidence>
<name>E9HHU8_DAPPU</name>
<dbReference type="Proteomes" id="UP000000305">
    <property type="component" value="Unassembled WGS sequence"/>
</dbReference>
<dbReference type="AlphaFoldDB" id="E9HHU8"/>
<dbReference type="HOGENOM" id="CLU_2335713_0_0_1"/>
<reference evidence="1 2" key="1">
    <citation type="journal article" date="2011" name="Science">
        <title>The ecoresponsive genome of Daphnia pulex.</title>
        <authorList>
            <person name="Colbourne J.K."/>
            <person name="Pfrender M.E."/>
            <person name="Gilbert D."/>
            <person name="Thomas W.K."/>
            <person name="Tucker A."/>
            <person name="Oakley T.H."/>
            <person name="Tokishita S."/>
            <person name="Aerts A."/>
            <person name="Arnold G.J."/>
            <person name="Basu M.K."/>
            <person name="Bauer D.J."/>
            <person name="Caceres C.E."/>
            <person name="Carmel L."/>
            <person name="Casola C."/>
            <person name="Choi J.H."/>
            <person name="Detter J.C."/>
            <person name="Dong Q."/>
            <person name="Dusheyko S."/>
            <person name="Eads B.D."/>
            <person name="Frohlich T."/>
            <person name="Geiler-Samerotte K.A."/>
            <person name="Gerlach D."/>
            <person name="Hatcher P."/>
            <person name="Jogdeo S."/>
            <person name="Krijgsveld J."/>
            <person name="Kriventseva E.V."/>
            <person name="Kultz D."/>
            <person name="Laforsch C."/>
            <person name="Lindquist E."/>
            <person name="Lopez J."/>
            <person name="Manak J.R."/>
            <person name="Muller J."/>
            <person name="Pangilinan J."/>
            <person name="Patwardhan R.P."/>
            <person name="Pitluck S."/>
            <person name="Pritham E.J."/>
            <person name="Rechtsteiner A."/>
            <person name="Rho M."/>
            <person name="Rogozin I.B."/>
            <person name="Sakarya O."/>
            <person name="Salamov A."/>
            <person name="Schaack S."/>
            <person name="Shapiro H."/>
            <person name="Shiga Y."/>
            <person name="Skalitzky C."/>
            <person name="Smith Z."/>
            <person name="Souvorov A."/>
            <person name="Sung W."/>
            <person name="Tang Z."/>
            <person name="Tsuchiya D."/>
            <person name="Tu H."/>
            <person name="Vos H."/>
            <person name="Wang M."/>
            <person name="Wolf Y.I."/>
            <person name="Yamagata H."/>
            <person name="Yamada T."/>
            <person name="Ye Y."/>
            <person name="Shaw J.R."/>
            <person name="Andrews J."/>
            <person name="Crease T.J."/>
            <person name="Tang H."/>
            <person name="Lucas S.M."/>
            <person name="Robertson H.M."/>
            <person name="Bork P."/>
            <person name="Koonin E.V."/>
            <person name="Zdobnov E.M."/>
            <person name="Grigoriev I.V."/>
            <person name="Lynch M."/>
            <person name="Boore J.L."/>
        </authorList>
    </citation>
    <scope>NUCLEOTIDE SEQUENCE [LARGE SCALE GENOMIC DNA]</scope>
</reference>